<sequence>MRTPDDFLRAKSAVHRGGDGTRMPPINRRPLSPCQTVPQIHERLRTGAKTIVIDHRGEDPLELTDAELVDGITIRIVGVSRVMITRLAPETKRSAQIVATDAARAQIFGHTTLFAYGNAHTDAFDTTRVRATNRATNNLVDDSYGEVGEDTTTYAYDNATVHSYDQAAVHATDRVSLVHHSSTPAEVEHGVTVFGPARNNIRLRPKDARAE</sequence>
<evidence type="ECO:0000313" key="2">
    <source>
        <dbReference type="Proteomes" id="UP000627573"/>
    </source>
</evidence>
<name>A0A8I0ZRG3_RHOER</name>
<gene>
    <name evidence="1" type="ORF">I3517_16800</name>
</gene>
<accession>A0A8I0ZRG3</accession>
<keyword evidence="2" id="KW-1185">Reference proteome</keyword>
<organism evidence="1 2">
    <name type="scientific">Rhodococcus erythropolis</name>
    <name type="common">Arthrobacter picolinophilus</name>
    <dbReference type="NCBI Taxonomy" id="1833"/>
    <lineage>
        <taxon>Bacteria</taxon>
        <taxon>Bacillati</taxon>
        <taxon>Actinomycetota</taxon>
        <taxon>Actinomycetes</taxon>
        <taxon>Mycobacteriales</taxon>
        <taxon>Nocardiaceae</taxon>
        <taxon>Rhodococcus</taxon>
        <taxon>Rhodococcus erythropolis group</taxon>
    </lineage>
</organism>
<protein>
    <submittedName>
        <fullName evidence="1">Uncharacterized protein</fullName>
    </submittedName>
</protein>
<dbReference type="AlphaFoldDB" id="A0A8I0ZRG3"/>
<proteinExistence type="predicted"/>
<evidence type="ECO:0000313" key="1">
    <source>
        <dbReference type="EMBL" id="MBH5144276.1"/>
    </source>
</evidence>
<comment type="caution">
    <text evidence="1">The sequence shown here is derived from an EMBL/GenBank/DDBJ whole genome shotgun (WGS) entry which is preliminary data.</text>
</comment>
<dbReference type="Proteomes" id="UP000627573">
    <property type="component" value="Unassembled WGS sequence"/>
</dbReference>
<reference evidence="1 2" key="1">
    <citation type="submission" date="2020-12" db="EMBL/GenBank/DDBJ databases">
        <title>Draft genome sequence of furan degrading bacterial strain FUR100.</title>
        <authorList>
            <person name="Woiski C."/>
        </authorList>
    </citation>
    <scope>NUCLEOTIDE SEQUENCE [LARGE SCALE GENOMIC DNA]</scope>
    <source>
        <strain evidence="1 2">FUR100</strain>
    </source>
</reference>
<dbReference type="EMBL" id="JAECSB010000057">
    <property type="protein sequence ID" value="MBH5144276.1"/>
    <property type="molecule type" value="Genomic_DNA"/>
</dbReference>